<sequence length="66" mass="6827">MLILCLTFFLTLQFPEPTETAVAHVALKVAGSPAGKMALNAMVPGAGNVLGVAAKHPGMVKKLVRV</sequence>
<keyword evidence="1" id="KW-0732">Signal</keyword>
<protein>
    <submittedName>
        <fullName evidence="3">Secreted protein</fullName>
    </submittedName>
</protein>
<name>A0A183CB93_GLOPA</name>
<accession>A0A183CB93</accession>
<keyword evidence="2" id="KW-1185">Reference proteome</keyword>
<feature type="signal peptide" evidence="1">
    <location>
        <begin position="1"/>
        <end position="20"/>
    </location>
</feature>
<organism evidence="2 3">
    <name type="scientific">Globodera pallida</name>
    <name type="common">Potato cyst nematode worm</name>
    <name type="synonym">Heterodera pallida</name>
    <dbReference type="NCBI Taxonomy" id="36090"/>
    <lineage>
        <taxon>Eukaryota</taxon>
        <taxon>Metazoa</taxon>
        <taxon>Ecdysozoa</taxon>
        <taxon>Nematoda</taxon>
        <taxon>Chromadorea</taxon>
        <taxon>Rhabditida</taxon>
        <taxon>Tylenchina</taxon>
        <taxon>Tylenchomorpha</taxon>
        <taxon>Tylenchoidea</taxon>
        <taxon>Heteroderidae</taxon>
        <taxon>Heteroderinae</taxon>
        <taxon>Globodera</taxon>
    </lineage>
</organism>
<evidence type="ECO:0000256" key="1">
    <source>
        <dbReference type="SAM" id="SignalP"/>
    </source>
</evidence>
<reference evidence="2" key="1">
    <citation type="submission" date="2013-12" db="EMBL/GenBank/DDBJ databases">
        <authorList>
            <person name="Aslett M."/>
        </authorList>
    </citation>
    <scope>NUCLEOTIDE SEQUENCE [LARGE SCALE GENOMIC DNA]</scope>
    <source>
        <strain evidence="2">Lindley</strain>
    </source>
</reference>
<evidence type="ECO:0000313" key="2">
    <source>
        <dbReference type="Proteomes" id="UP000050741"/>
    </source>
</evidence>
<dbReference type="Proteomes" id="UP000050741">
    <property type="component" value="Unassembled WGS sequence"/>
</dbReference>
<reference evidence="3" key="3">
    <citation type="submission" date="2016-06" db="UniProtKB">
        <authorList>
            <consortium name="WormBaseParasite"/>
        </authorList>
    </citation>
    <scope>IDENTIFICATION</scope>
</reference>
<dbReference type="WBParaSite" id="GPLIN_001014400">
    <property type="protein sequence ID" value="GPLIN_001014400"/>
    <property type="gene ID" value="GPLIN_001014400"/>
</dbReference>
<reference evidence="2" key="2">
    <citation type="submission" date="2014-05" db="EMBL/GenBank/DDBJ databases">
        <title>The genome and life-stage specific transcriptomes of Globodera pallida elucidate key aspects of plant parasitism by a cyst nematode.</title>
        <authorList>
            <person name="Cotton J.A."/>
            <person name="Lilley C.J."/>
            <person name="Jones L.M."/>
            <person name="Kikuchi T."/>
            <person name="Reid A.J."/>
            <person name="Thorpe P."/>
            <person name="Tsai I.J."/>
            <person name="Beasley H."/>
            <person name="Blok V."/>
            <person name="Cock P.J.A."/>
            <person name="Van den Akker S.E."/>
            <person name="Holroyd N."/>
            <person name="Hunt M."/>
            <person name="Mantelin S."/>
            <person name="Naghra H."/>
            <person name="Pain A."/>
            <person name="Palomares-Rius J.E."/>
            <person name="Zarowiecki M."/>
            <person name="Berriman M."/>
            <person name="Jones J.T."/>
            <person name="Urwin P.E."/>
        </authorList>
    </citation>
    <scope>NUCLEOTIDE SEQUENCE [LARGE SCALE GENOMIC DNA]</scope>
    <source>
        <strain evidence="2">Lindley</strain>
    </source>
</reference>
<evidence type="ECO:0000313" key="3">
    <source>
        <dbReference type="WBParaSite" id="GPLIN_001014400"/>
    </source>
</evidence>
<dbReference type="AlphaFoldDB" id="A0A183CB93"/>
<feature type="chain" id="PRO_5008147362" evidence="1">
    <location>
        <begin position="21"/>
        <end position="66"/>
    </location>
</feature>
<proteinExistence type="predicted"/>